<evidence type="ECO:0000256" key="5">
    <source>
        <dbReference type="PIRSR" id="PIRSR001430-1"/>
    </source>
</evidence>
<sequence length="272" mass="31405">MSIRYKITFAYDGTRFYGFEKQPGLRTVEGTITDIVNTMAKNPQPPIKIYGSGRTDAGVHALAQVAHFDFPFNIPVDGMWRGLNSMMPLDIEVKKVEKVPHTFHARYDVSGKIYMYRAYLGHFTNPFKRFYTGHWRIPVNVHKIQIALKDLIGTHDFTSFCASGSQVKNHVRIIYNATCHYDHQENELIFQFYGNGFLYNMVRIIVGVLLEIGSGRRPVHDILRLYKVKDRNQAVFTAPASGLYLKKVIYKGEDPKHPTKFPKDTYNQDRQH</sequence>
<dbReference type="GO" id="GO:0031119">
    <property type="term" value="P:tRNA pseudouridine synthesis"/>
    <property type="evidence" value="ECO:0007669"/>
    <property type="project" value="UniProtKB-UniRule"/>
</dbReference>
<keyword evidence="3 4" id="KW-0413">Isomerase</keyword>
<evidence type="ECO:0000256" key="6">
    <source>
        <dbReference type="PIRSR" id="PIRSR001430-2"/>
    </source>
</evidence>
<dbReference type="CDD" id="cd02570">
    <property type="entry name" value="PseudoU_synth_EcTruA"/>
    <property type="match status" value="1"/>
</dbReference>
<dbReference type="AlphaFoldDB" id="A0A4P6ZJQ3"/>
<reference evidence="10" key="1">
    <citation type="submission" date="2018-12" db="EMBL/GenBank/DDBJ databases">
        <title>A new species of lactobacillus.</title>
        <authorList>
            <person name="Jian Y."/>
            <person name="Xin L."/>
            <person name="Hong Z.J."/>
            <person name="Ming L.Z."/>
            <person name="Hong X.Z."/>
        </authorList>
    </citation>
    <scope>NUCLEOTIDE SEQUENCE [LARGE SCALE GENOMIC DNA]</scope>
    <source>
        <strain evidence="10">HSLZ-75</strain>
    </source>
</reference>
<feature type="domain" description="Pseudouridine synthase I TruA alpha/beta" evidence="8">
    <location>
        <begin position="10"/>
        <end position="108"/>
    </location>
</feature>
<feature type="binding site" evidence="4 6">
    <location>
        <position position="114"/>
    </location>
    <ligand>
        <name>substrate</name>
    </ligand>
</feature>
<dbReference type="GO" id="GO:0003723">
    <property type="term" value="F:RNA binding"/>
    <property type="evidence" value="ECO:0007669"/>
    <property type="project" value="InterPro"/>
</dbReference>
<dbReference type="PIRSF" id="PIRSF001430">
    <property type="entry name" value="tRNA_psdUrid_synth"/>
    <property type="match status" value="1"/>
</dbReference>
<dbReference type="InterPro" id="IPR020103">
    <property type="entry name" value="PsdUridine_synth_cat_dom_sf"/>
</dbReference>
<comment type="catalytic activity">
    <reaction evidence="4 7">
        <text>uridine(38/39/40) in tRNA = pseudouridine(38/39/40) in tRNA</text>
        <dbReference type="Rhea" id="RHEA:22376"/>
        <dbReference type="Rhea" id="RHEA-COMP:10085"/>
        <dbReference type="Rhea" id="RHEA-COMP:10087"/>
        <dbReference type="ChEBI" id="CHEBI:65314"/>
        <dbReference type="ChEBI" id="CHEBI:65315"/>
        <dbReference type="EC" id="5.4.99.12"/>
    </reaction>
</comment>
<dbReference type="Gene3D" id="3.30.70.660">
    <property type="entry name" value="Pseudouridine synthase I, catalytic domain, C-terminal subdomain"/>
    <property type="match status" value="1"/>
</dbReference>
<proteinExistence type="inferred from homology"/>
<comment type="subunit">
    <text evidence="4">Homodimer.</text>
</comment>
<dbReference type="EMBL" id="CP034726">
    <property type="protein sequence ID" value="QBP17854.1"/>
    <property type="molecule type" value="Genomic_DNA"/>
</dbReference>
<dbReference type="HAMAP" id="MF_00171">
    <property type="entry name" value="TruA"/>
    <property type="match status" value="1"/>
</dbReference>
<dbReference type="Pfam" id="PF01416">
    <property type="entry name" value="PseudoU_synth_1"/>
    <property type="match status" value="2"/>
</dbReference>
<dbReference type="EC" id="5.4.99.12" evidence="4"/>
<keyword evidence="10" id="KW-1185">Reference proteome</keyword>
<gene>
    <name evidence="4 9" type="primary">truA</name>
    <name evidence="9" type="ORF">ELX58_01465</name>
</gene>
<evidence type="ECO:0000256" key="3">
    <source>
        <dbReference type="ARBA" id="ARBA00023235"/>
    </source>
</evidence>
<protein>
    <recommendedName>
        <fullName evidence="4">tRNA pseudouridine synthase A</fullName>
        <ecNumber evidence="4">5.4.99.12</ecNumber>
    </recommendedName>
    <alternativeName>
        <fullName evidence="4">tRNA pseudouridine(38-40) synthase</fullName>
    </alternativeName>
    <alternativeName>
        <fullName evidence="4">tRNA pseudouridylate synthase I</fullName>
    </alternativeName>
    <alternativeName>
        <fullName evidence="4">tRNA-uridine isomerase I</fullName>
    </alternativeName>
</protein>
<dbReference type="FunFam" id="3.30.70.580:FF:000001">
    <property type="entry name" value="tRNA pseudouridine synthase A"/>
    <property type="match status" value="1"/>
</dbReference>
<name>A0A4P6ZJQ3_9LACO</name>
<dbReference type="PANTHER" id="PTHR11142:SF0">
    <property type="entry name" value="TRNA PSEUDOURIDINE SYNTHASE-LIKE 1"/>
    <property type="match status" value="1"/>
</dbReference>
<dbReference type="PANTHER" id="PTHR11142">
    <property type="entry name" value="PSEUDOURIDYLATE SYNTHASE"/>
    <property type="match status" value="1"/>
</dbReference>
<organism evidence="9 10">
    <name type="scientific">Acetilactobacillus jinshanensis</name>
    <dbReference type="NCBI Taxonomy" id="1720083"/>
    <lineage>
        <taxon>Bacteria</taxon>
        <taxon>Bacillati</taxon>
        <taxon>Bacillota</taxon>
        <taxon>Bacilli</taxon>
        <taxon>Lactobacillales</taxon>
        <taxon>Lactobacillaceae</taxon>
        <taxon>Acetilactobacillus</taxon>
    </lineage>
</organism>
<evidence type="ECO:0000256" key="4">
    <source>
        <dbReference type="HAMAP-Rule" id="MF_00171"/>
    </source>
</evidence>
<evidence type="ECO:0000259" key="8">
    <source>
        <dbReference type="Pfam" id="PF01416"/>
    </source>
</evidence>
<evidence type="ECO:0000256" key="7">
    <source>
        <dbReference type="RuleBase" id="RU003792"/>
    </source>
</evidence>
<dbReference type="GO" id="GO:0160147">
    <property type="term" value="F:tRNA pseudouridine(38-40) synthase activity"/>
    <property type="evidence" value="ECO:0007669"/>
    <property type="project" value="UniProtKB-EC"/>
</dbReference>
<dbReference type="RefSeq" id="WP_133441399.1">
    <property type="nucleotide sequence ID" value="NZ_CP034726.1"/>
</dbReference>
<dbReference type="NCBIfam" id="TIGR00071">
    <property type="entry name" value="hisT_truA"/>
    <property type="match status" value="1"/>
</dbReference>
<accession>A0A4P6ZJQ3</accession>
<dbReference type="Proteomes" id="UP000294321">
    <property type="component" value="Chromosome"/>
</dbReference>
<evidence type="ECO:0000313" key="10">
    <source>
        <dbReference type="Proteomes" id="UP000294321"/>
    </source>
</evidence>
<dbReference type="InterPro" id="IPR020094">
    <property type="entry name" value="TruA/RsuA/RluB/E/F_N"/>
</dbReference>
<comment type="similarity">
    <text evidence="1 4 7">Belongs to the tRNA pseudouridine synthase TruA family.</text>
</comment>
<dbReference type="SUPFAM" id="SSF55120">
    <property type="entry name" value="Pseudouridine synthase"/>
    <property type="match status" value="1"/>
</dbReference>
<comment type="caution">
    <text evidence="4">Lacks conserved residue(s) required for the propagation of feature annotation.</text>
</comment>
<dbReference type="InterPro" id="IPR001406">
    <property type="entry name" value="PsdUridine_synth_TruA"/>
</dbReference>
<feature type="domain" description="Pseudouridine synthase I TruA alpha/beta" evidence="8">
    <location>
        <begin position="147"/>
        <end position="250"/>
    </location>
</feature>
<evidence type="ECO:0000256" key="2">
    <source>
        <dbReference type="ARBA" id="ARBA00022694"/>
    </source>
</evidence>
<evidence type="ECO:0000313" key="9">
    <source>
        <dbReference type="EMBL" id="QBP17854.1"/>
    </source>
</evidence>
<dbReference type="KEGG" id="lji:ELX58_01465"/>
<dbReference type="InterPro" id="IPR020097">
    <property type="entry name" value="PsdUridine_synth_TruA_a/b_dom"/>
</dbReference>
<evidence type="ECO:0000256" key="1">
    <source>
        <dbReference type="ARBA" id="ARBA00009375"/>
    </source>
</evidence>
<comment type="function">
    <text evidence="4">Formation of pseudouridine at positions 38, 39 and 40 in the anticodon stem and loop of transfer RNAs.</text>
</comment>
<dbReference type="OrthoDB" id="9811823at2"/>
<dbReference type="Gene3D" id="3.30.70.580">
    <property type="entry name" value="Pseudouridine synthase I, catalytic domain, N-terminal subdomain"/>
    <property type="match status" value="1"/>
</dbReference>
<feature type="active site" description="Nucleophile" evidence="4 5">
    <location>
        <position position="56"/>
    </location>
</feature>
<dbReference type="InterPro" id="IPR020095">
    <property type="entry name" value="PsdUridine_synth_TruA_C"/>
</dbReference>
<keyword evidence="2 4" id="KW-0819">tRNA processing</keyword>